<reference evidence="3 4" key="1">
    <citation type="submission" date="2012-11" db="EMBL/GenBank/DDBJ databases">
        <authorList>
            <person name="Huguet-Tapia J.C."/>
            <person name="Durkin A.S."/>
            <person name="Pettis G.S."/>
            <person name="Badger J.H."/>
        </authorList>
    </citation>
    <scope>NUCLEOTIDE SEQUENCE [LARGE SCALE GENOMIC DNA]</scope>
    <source>
        <strain evidence="3 4">91-03</strain>
    </source>
</reference>
<keyword evidence="2" id="KW-1133">Transmembrane helix</keyword>
<keyword evidence="4" id="KW-1185">Reference proteome</keyword>
<accession>L1KUP5</accession>
<comment type="caution">
    <text evidence="3">The sequence shown here is derived from an EMBL/GenBank/DDBJ whole genome shotgun (WGS) entry which is preliminary data.</text>
</comment>
<sequence>MAGDAPATAGGQIMSAQDPPHASGPHRPHQEQHPRKGANPLRRTSDRVEAWCSALLLLLLALGLPVASVSAGLAVYESTMRTVQAQAAERHQITARVTSAPEAAPGSAADEKQTVRVSWTGEDGRQRTGTTRVPPDKTAGSTVRIWVDREGTVQEPPMSADNATATGWLTGGLTAVAVYAGFVAGRKAVRLALNSRRYARWDAEWDLVEPTWSARFHG</sequence>
<evidence type="ECO:0000256" key="1">
    <source>
        <dbReference type="SAM" id="MobiDB-lite"/>
    </source>
</evidence>
<gene>
    <name evidence="3" type="ORF">STRIP9103_07549</name>
</gene>
<dbReference type="InterPro" id="IPR039708">
    <property type="entry name" value="MT1774/Rv1733c-like"/>
</dbReference>
<organism evidence="3 4">
    <name type="scientific">Streptomyces ipomoeae 91-03</name>
    <dbReference type="NCBI Taxonomy" id="698759"/>
    <lineage>
        <taxon>Bacteria</taxon>
        <taxon>Bacillati</taxon>
        <taxon>Actinomycetota</taxon>
        <taxon>Actinomycetes</taxon>
        <taxon>Kitasatosporales</taxon>
        <taxon>Streptomycetaceae</taxon>
        <taxon>Streptomyces</taxon>
    </lineage>
</organism>
<name>L1KUP5_9ACTN</name>
<keyword evidence="2" id="KW-0812">Transmembrane</keyword>
<dbReference type="PANTHER" id="PTHR42305:SF1">
    <property type="entry name" value="MEMBRANE PROTEIN RV1733C-RELATED"/>
    <property type="match status" value="1"/>
</dbReference>
<feature type="transmembrane region" description="Helical" evidence="2">
    <location>
        <begin position="50"/>
        <end position="76"/>
    </location>
</feature>
<protein>
    <submittedName>
        <fullName evidence="3">Uncharacterized protein</fullName>
    </submittedName>
</protein>
<proteinExistence type="predicted"/>
<dbReference type="EMBL" id="AEJC01000397">
    <property type="protein sequence ID" value="EKX64118.1"/>
    <property type="molecule type" value="Genomic_DNA"/>
</dbReference>
<dbReference type="PATRIC" id="fig|698759.3.peg.5233"/>
<dbReference type="AlphaFoldDB" id="L1KUP5"/>
<evidence type="ECO:0000313" key="3">
    <source>
        <dbReference type="EMBL" id="EKX64118.1"/>
    </source>
</evidence>
<feature type="region of interest" description="Disordered" evidence="1">
    <location>
        <begin position="1"/>
        <end position="42"/>
    </location>
</feature>
<evidence type="ECO:0000313" key="4">
    <source>
        <dbReference type="Proteomes" id="UP000010411"/>
    </source>
</evidence>
<dbReference type="Proteomes" id="UP000010411">
    <property type="component" value="Unassembled WGS sequence"/>
</dbReference>
<dbReference type="PANTHER" id="PTHR42305">
    <property type="entry name" value="MEMBRANE PROTEIN RV1733C-RELATED"/>
    <property type="match status" value="1"/>
</dbReference>
<evidence type="ECO:0000256" key="2">
    <source>
        <dbReference type="SAM" id="Phobius"/>
    </source>
</evidence>
<keyword evidence="2" id="KW-0472">Membrane</keyword>